<evidence type="ECO:0000256" key="1">
    <source>
        <dbReference type="SAM" id="Phobius"/>
    </source>
</evidence>
<keyword evidence="1" id="KW-1133">Transmembrane helix</keyword>
<feature type="transmembrane region" description="Helical" evidence="1">
    <location>
        <begin position="15"/>
        <end position="35"/>
    </location>
</feature>
<feature type="transmembrane region" description="Helical" evidence="1">
    <location>
        <begin position="47"/>
        <end position="64"/>
    </location>
</feature>
<accession>A0A844XBN0</accession>
<reference evidence="2 3" key="1">
    <citation type="submission" date="2019-12" db="EMBL/GenBank/DDBJ databases">
        <authorList>
            <person name="Lee S.D."/>
        </authorList>
    </citation>
    <scope>NUCLEOTIDE SEQUENCE [LARGE SCALE GENOMIC DNA]</scope>
    <source>
        <strain evidence="2 3">GH3-10</strain>
    </source>
</reference>
<keyword evidence="1" id="KW-0472">Membrane</keyword>
<organism evidence="2 3">
    <name type="scientific">Aurantiacibacter rhizosphaerae</name>
    <dbReference type="NCBI Taxonomy" id="2691582"/>
    <lineage>
        <taxon>Bacteria</taxon>
        <taxon>Pseudomonadati</taxon>
        <taxon>Pseudomonadota</taxon>
        <taxon>Alphaproteobacteria</taxon>
        <taxon>Sphingomonadales</taxon>
        <taxon>Erythrobacteraceae</taxon>
        <taxon>Aurantiacibacter</taxon>
    </lineage>
</organism>
<evidence type="ECO:0000313" key="2">
    <source>
        <dbReference type="EMBL" id="MWV27891.1"/>
    </source>
</evidence>
<dbReference type="EMBL" id="WUBR01000002">
    <property type="protein sequence ID" value="MWV27891.1"/>
    <property type="molecule type" value="Genomic_DNA"/>
</dbReference>
<comment type="caution">
    <text evidence="2">The sequence shown here is derived from an EMBL/GenBank/DDBJ whole genome shotgun (WGS) entry which is preliminary data.</text>
</comment>
<sequence length="143" mass="15043">MAAYSVARGGQPEKWCAAIIGGEVLVDLLILLVAGPRSFGQFQFSRILLDAVACALLIAVAMRANRMYPLALAAAQIVALIGSIAALLASEGMAQAFWAMTQAPLFIQLALLALGTLAHGMRVARIGPYNCWSPPVARHSQPG</sequence>
<proteinExistence type="predicted"/>
<name>A0A844XBN0_9SPHN</name>
<dbReference type="Proteomes" id="UP000461409">
    <property type="component" value="Unassembled WGS sequence"/>
</dbReference>
<feature type="transmembrane region" description="Helical" evidence="1">
    <location>
        <begin position="70"/>
        <end position="89"/>
    </location>
</feature>
<gene>
    <name evidence="2" type="ORF">GRF63_08225</name>
</gene>
<reference evidence="2 3" key="2">
    <citation type="submission" date="2020-02" db="EMBL/GenBank/DDBJ databases">
        <title>Erythrobacter dongmakensis sp. nov., isolated from a tidal mudflat.</title>
        <authorList>
            <person name="Kim I.S."/>
        </authorList>
    </citation>
    <scope>NUCLEOTIDE SEQUENCE [LARGE SCALE GENOMIC DNA]</scope>
    <source>
        <strain evidence="2 3">GH3-10</strain>
    </source>
</reference>
<keyword evidence="3" id="KW-1185">Reference proteome</keyword>
<dbReference type="AlphaFoldDB" id="A0A844XBN0"/>
<keyword evidence="1" id="KW-0812">Transmembrane</keyword>
<feature type="transmembrane region" description="Helical" evidence="1">
    <location>
        <begin position="96"/>
        <end position="118"/>
    </location>
</feature>
<protein>
    <submittedName>
        <fullName evidence="2">Uncharacterized protein</fullName>
    </submittedName>
</protein>
<dbReference type="RefSeq" id="WP_160485553.1">
    <property type="nucleotide sequence ID" value="NZ_WUBR01000002.1"/>
</dbReference>
<evidence type="ECO:0000313" key="3">
    <source>
        <dbReference type="Proteomes" id="UP000461409"/>
    </source>
</evidence>